<evidence type="ECO:0000256" key="3">
    <source>
        <dbReference type="ARBA" id="ARBA00022679"/>
    </source>
</evidence>
<comment type="cofactor">
    <cofactor evidence="7">
        <name>Zn(2+)</name>
        <dbReference type="ChEBI" id="CHEBI:29105"/>
    </cofactor>
    <text evidence="7">Binds 1 zinc ion per subunit.</text>
</comment>
<feature type="binding site" evidence="7">
    <location>
        <position position="188"/>
    </location>
    <ligand>
        <name>substrate</name>
    </ligand>
</feature>
<keyword evidence="7" id="KW-0862">Zinc</keyword>
<dbReference type="InterPro" id="IPR036511">
    <property type="entry name" value="TGT-like_sf"/>
</dbReference>
<dbReference type="PANTHER" id="PTHR46499">
    <property type="entry name" value="QUEUINE TRNA-RIBOSYLTRANSFERASE"/>
    <property type="match status" value="1"/>
</dbReference>
<dbReference type="Pfam" id="PF01702">
    <property type="entry name" value="TGT"/>
    <property type="match status" value="1"/>
</dbReference>
<feature type="binding site" evidence="7">
    <location>
        <begin position="92"/>
        <end position="96"/>
    </location>
    <ligand>
        <name>substrate</name>
    </ligand>
</feature>
<feature type="binding site" evidence="7">
    <location>
        <position position="215"/>
    </location>
    <ligand>
        <name>substrate</name>
    </ligand>
</feature>
<dbReference type="GO" id="GO:0008616">
    <property type="term" value="P:tRNA queuosine(34) biosynthetic process"/>
    <property type="evidence" value="ECO:0007669"/>
    <property type="project" value="UniProtKB-UniRule"/>
</dbReference>
<dbReference type="InterPro" id="IPR004803">
    <property type="entry name" value="TGT"/>
</dbReference>
<feature type="binding site" evidence="7">
    <location>
        <position position="308"/>
    </location>
    <ligand>
        <name>Zn(2+)</name>
        <dbReference type="ChEBI" id="CHEBI:29105"/>
    </ligand>
</feature>
<dbReference type="GO" id="GO:0046872">
    <property type="term" value="F:metal ion binding"/>
    <property type="evidence" value="ECO:0007669"/>
    <property type="project" value="UniProtKB-KW"/>
</dbReference>
<evidence type="ECO:0000256" key="7">
    <source>
        <dbReference type="HAMAP-Rule" id="MF_00168"/>
    </source>
</evidence>
<evidence type="ECO:0000256" key="4">
    <source>
        <dbReference type="ARBA" id="ARBA00022694"/>
    </source>
</evidence>
<keyword evidence="2 7" id="KW-0328">Glycosyltransferase</keyword>
<keyword evidence="7" id="KW-0479">Metal-binding</keyword>
<dbReference type="NCBIfam" id="TIGR00430">
    <property type="entry name" value="Q_tRNA_tgt"/>
    <property type="match status" value="1"/>
</dbReference>
<evidence type="ECO:0000256" key="5">
    <source>
        <dbReference type="ARBA" id="ARBA00022785"/>
    </source>
</evidence>
<evidence type="ECO:0000256" key="2">
    <source>
        <dbReference type="ARBA" id="ARBA00022676"/>
    </source>
</evidence>
<feature type="region of interest" description="RNA binding" evidence="7">
    <location>
        <begin position="246"/>
        <end position="252"/>
    </location>
</feature>
<feature type="binding site" evidence="7">
    <location>
        <position position="146"/>
    </location>
    <ligand>
        <name>substrate</name>
    </ligand>
</feature>
<reference evidence="9" key="1">
    <citation type="journal article" date="2020" name="mSystems">
        <title>Genome- and Community-Level Interaction Insights into Carbon Utilization and Element Cycling Functions of Hydrothermarchaeota in Hydrothermal Sediment.</title>
        <authorList>
            <person name="Zhou Z."/>
            <person name="Liu Y."/>
            <person name="Xu W."/>
            <person name="Pan J."/>
            <person name="Luo Z.H."/>
            <person name="Li M."/>
        </authorList>
    </citation>
    <scope>NUCLEOTIDE SEQUENCE [LARGE SCALE GENOMIC DNA]</scope>
    <source>
        <strain evidence="9">SpSt-747</strain>
    </source>
</reference>
<comment type="subunit">
    <text evidence="7">Homodimer. Within each dimer, one monomer is responsible for RNA recognition and catalysis, while the other monomer binds to the replacement base PreQ1.</text>
</comment>
<feature type="binding site" evidence="7">
    <location>
        <position position="334"/>
    </location>
    <ligand>
        <name>Zn(2+)</name>
        <dbReference type="ChEBI" id="CHEBI:29105"/>
    </ligand>
</feature>
<comment type="caution">
    <text evidence="9">The sequence shown here is derived from an EMBL/GenBank/DDBJ whole genome shotgun (WGS) entry which is preliminary data.</text>
</comment>
<comment type="similarity">
    <text evidence="7">Belongs to the queuine tRNA-ribosyltransferase family.</text>
</comment>
<proteinExistence type="inferred from homology"/>
<evidence type="ECO:0000256" key="6">
    <source>
        <dbReference type="ARBA" id="ARBA00050112"/>
    </source>
</evidence>
<feature type="active site" description="Nucleophile" evidence="7">
    <location>
        <position position="265"/>
    </location>
</feature>
<dbReference type="InterPro" id="IPR002616">
    <property type="entry name" value="tRNA_ribo_trans-like"/>
</dbReference>
<dbReference type="GO" id="GO:0005829">
    <property type="term" value="C:cytosol"/>
    <property type="evidence" value="ECO:0007669"/>
    <property type="project" value="TreeGrafter"/>
</dbReference>
<comment type="function">
    <text evidence="7">Catalyzes the base-exchange of a guanine (G) residue with the queuine precursor 7-aminomethyl-7-deazaguanine (PreQ1) at position 34 (anticodon wobble position) in tRNAs with GU(N) anticodons (tRNA-Asp, -Asn, -His and -Tyr). Catalysis occurs through a double-displacement mechanism. The nucleophile active site attacks the C1' of nucleotide 34 to detach the guanine base from the RNA, forming a covalent enzyme-RNA intermediate. The proton acceptor active site deprotonates the incoming PreQ1, allowing a nucleophilic attack on the C1' of the ribose to form the product. After dissociation, two additional enzymatic reactions on the tRNA convert PreQ1 to queuine (Q), resulting in the hypermodified nucleoside queuosine (7-(((4,5-cis-dihydroxy-2-cyclopenten-1-yl)amino)methyl)-7-deazaguanosine).</text>
</comment>
<dbReference type="InterPro" id="IPR050076">
    <property type="entry name" value="ArchSynthase1/Queuine_TRR"/>
</dbReference>
<accession>A0A7V3YIE6</accession>
<keyword evidence="4 7" id="KW-0819">tRNA processing</keyword>
<dbReference type="GO" id="GO:0008479">
    <property type="term" value="F:tRNA-guanosine(34) queuine transglycosylase activity"/>
    <property type="evidence" value="ECO:0007669"/>
    <property type="project" value="UniProtKB-UniRule"/>
</dbReference>
<dbReference type="SUPFAM" id="SSF51713">
    <property type="entry name" value="tRNA-guanine transglycosylase"/>
    <property type="match status" value="1"/>
</dbReference>
<feature type="region of interest" description="RNA binding; important for wobble base 34 recognition" evidence="7">
    <location>
        <begin position="270"/>
        <end position="274"/>
    </location>
</feature>
<dbReference type="NCBIfam" id="TIGR00449">
    <property type="entry name" value="tgt_general"/>
    <property type="match status" value="1"/>
</dbReference>
<comment type="pathway">
    <text evidence="1 7">tRNA modification; tRNA-queuosine biosynthesis.</text>
</comment>
<sequence length="370" mass="41384">MEHFTVLAVDPHSKARLGVLRTPHGEVETPVFMPVGTQGTVKAVAPDRLKALGVQIFLCNAYHLHLRPGEELVREAGGLHHFISWDGALLTDSGGFQVFSLAQLVRIDDEGVSFRSHLDGSLHRFTPESAMQIQEALGADIIMTLDECVGFPASFERERKAAERTVRWARRCREVFSGEKQLLFGIIQGGTNKDLRRFCAQKIVEIGFDGYAIGGLSVGEPKLLMYEMIEAVEPFLPEDRPRYLMGVGHPGSIVEAVLRGIDMFDCVLPTRNARNACLFTSQGKMNIDRAEFARDFRPPDPLCTCYTCQNFSRAYLRHLFKAGEILASELATIHNLAFMVKLMADIRKALKEGYFLEFAREFLAVYGETP</sequence>
<gene>
    <name evidence="7" type="primary">tgt</name>
    <name evidence="9" type="ORF">ENV30_09915</name>
</gene>
<name>A0A7V3YIE6_9BACT</name>
<feature type="domain" description="tRNA-guanine(15) transglycosylase-like" evidence="8">
    <location>
        <begin position="13"/>
        <end position="366"/>
    </location>
</feature>
<feature type="binding site" evidence="7">
    <location>
        <position position="305"/>
    </location>
    <ligand>
        <name>Zn(2+)</name>
        <dbReference type="ChEBI" id="CHEBI:29105"/>
    </ligand>
</feature>
<feature type="active site" description="Proton acceptor" evidence="7">
    <location>
        <position position="92"/>
    </location>
</feature>
<dbReference type="UniPathway" id="UPA00392"/>
<dbReference type="EC" id="2.4.2.29" evidence="7"/>
<dbReference type="EMBL" id="DTFV01000141">
    <property type="protein sequence ID" value="HGI31596.1"/>
    <property type="molecule type" value="Genomic_DNA"/>
</dbReference>
<dbReference type="AlphaFoldDB" id="A0A7V3YIE6"/>
<organism evidence="9">
    <name type="scientific">Candidatus Caldatribacterium californiense</name>
    <dbReference type="NCBI Taxonomy" id="1454726"/>
    <lineage>
        <taxon>Bacteria</taxon>
        <taxon>Pseudomonadati</taxon>
        <taxon>Atribacterota</taxon>
        <taxon>Atribacteria</taxon>
        <taxon>Atribacterales</taxon>
        <taxon>Candidatus Caldatribacteriaceae</taxon>
        <taxon>Candidatus Caldatribacterium</taxon>
    </lineage>
</organism>
<protein>
    <recommendedName>
        <fullName evidence="7">Queuine tRNA-ribosyltransferase</fullName>
        <ecNumber evidence="7">2.4.2.29</ecNumber>
    </recommendedName>
    <alternativeName>
        <fullName evidence="7">Guanine insertion enzyme</fullName>
    </alternativeName>
    <alternativeName>
        <fullName evidence="7">tRNA-guanine transglycosylase</fullName>
    </alternativeName>
</protein>
<keyword evidence="3 7" id="KW-0808">Transferase</keyword>
<comment type="catalytic activity">
    <reaction evidence="6 7">
        <text>7-aminomethyl-7-carbaguanine + guanosine(34) in tRNA = 7-aminomethyl-7-carbaguanosine(34) in tRNA + guanine</text>
        <dbReference type="Rhea" id="RHEA:24104"/>
        <dbReference type="Rhea" id="RHEA-COMP:10341"/>
        <dbReference type="Rhea" id="RHEA-COMP:10342"/>
        <dbReference type="ChEBI" id="CHEBI:16235"/>
        <dbReference type="ChEBI" id="CHEBI:58703"/>
        <dbReference type="ChEBI" id="CHEBI:74269"/>
        <dbReference type="ChEBI" id="CHEBI:82833"/>
        <dbReference type="EC" id="2.4.2.29"/>
    </reaction>
</comment>
<evidence type="ECO:0000259" key="8">
    <source>
        <dbReference type="Pfam" id="PF01702"/>
    </source>
</evidence>
<evidence type="ECO:0000256" key="1">
    <source>
        <dbReference type="ARBA" id="ARBA00004691"/>
    </source>
</evidence>
<keyword evidence="5 7" id="KW-0671">Queuosine biosynthesis</keyword>
<dbReference type="Gene3D" id="3.20.20.105">
    <property type="entry name" value="Queuine tRNA-ribosyltransferase-like"/>
    <property type="match status" value="1"/>
</dbReference>
<dbReference type="PANTHER" id="PTHR46499:SF1">
    <property type="entry name" value="QUEUINE TRNA-RIBOSYLTRANSFERASE"/>
    <property type="match status" value="1"/>
</dbReference>
<feature type="binding site" evidence="7">
    <location>
        <position position="303"/>
    </location>
    <ligand>
        <name>Zn(2+)</name>
        <dbReference type="ChEBI" id="CHEBI:29105"/>
    </ligand>
</feature>
<evidence type="ECO:0000313" key="9">
    <source>
        <dbReference type="EMBL" id="HGI31596.1"/>
    </source>
</evidence>
<dbReference type="HAMAP" id="MF_00168">
    <property type="entry name" value="Q_tRNA_Tgt"/>
    <property type="match status" value="1"/>
</dbReference>
<dbReference type="FunFam" id="3.20.20.105:FF:000001">
    <property type="entry name" value="Queuine tRNA-ribosyltransferase"/>
    <property type="match status" value="1"/>
</dbReference>